<organism evidence="3 4">
    <name type="scientific">Aminobacter carboxidus</name>
    <dbReference type="NCBI Taxonomy" id="376165"/>
    <lineage>
        <taxon>Bacteria</taxon>
        <taxon>Pseudomonadati</taxon>
        <taxon>Pseudomonadota</taxon>
        <taxon>Alphaproteobacteria</taxon>
        <taxon>Hyphomicrobiales</taxon>
        <taxon>Phyllobacteriaceae</taxon>
        <taxon>Aminobacter</taxon>
    </lineage>
</organism>
<feature type="domain" description="Integrase catalytic" evidence="2">
    <location>
        <begin position="128"/>
        <end position="290"/>
    </location>
</feature>
<dbReference type="NCBIfam" id="NF033516">
    <property type="entry name" value="transpos_IS3"/>
    <property type="match status" value="1"/>
</dbReference>
<dbReference type="Proteomes" id="UP000598227">
    <property type="component" value="Unassembled WGS sequence"/>
</dbReference>
<feature type="transmembrane region" description="Helical" evidence="1">
    <location>
        <begin position="140"/>
        <end position="160"/>
    </location>
</feature>
<reference evidence="3 4" key="1">
    <citation type="submission" date="2020-09" db="EMBL/GenBank/DDBJ databases">
        <title>Draft Genome Sequence of Aminobacter carboxidus type strain DSM 1086, a soil Gram-negative carboxydobacterium.</title>
        <authorList>
            <person name="Turrini P."/>
            <person name="Tescari M."/>
            <person name="Artuso I."/>
            <person name="Lugli G.A."/>
            <person name="Frangipani E."/>
            <person name="Ventura M."/>
            <person name="Visca P."/>
        </authorList>
    </citation>
    <scope>NUCLEOTIDE SEQUENCE [LARGE SCALE GENOMIC DNA]</scope>
    <source>
        <strain evidence="3 4">DSM 1086</strain>
    </source>
</reference>
<keyword evidence="1" id="KW-0472">Membrane</keyword>
<dbReference type="Pfam" id="PF13276">
    <property type="entry name" value="HTH_21"/>
    <property type="match status" value="1"/>
</dbReference>
<dbReference type="InterPro" id="IPR050900">
    <property type="entry name" value="Transposase_IS3/IS150/IS904"/>
</dbReference>
<dbReference type="PANTHER" id="PTHR46889:SF7">
    <property type="entry name" value="TRANSPOSASE FOR INSERTION SEQUENCE ELEMENT IS904"/>
    <property type="match status" value="1"/>
</dbReference>
<evidence type="ECO:0000313" key="4">
    <source>
        <dbReference type="Proteomes" id="UP000598227"/>
    </source>
</evidence>
<dbReference type="EMBL" id="JACZEP010000011">
    <property type="protein sequence ID" value="MBE1207549.1"/>
    <property type="molecule type" value="Genomic_DNA"/>
</dbReference>
<dbReference type="Gene3D" id="3.30.420.10">
    <property type="entry name" value="Ribonuclease H-like superfamily/Ribonuclease H"/>
    <property type="match status" value="1"/>
</dbReference>
<dbReference type="RefSeq" id="WP_192568413.1">
    <property type="nucleotide sequence ID" value="NZ_JACZEP010000011.1"/>
</dbReference>
<dbReference type="InterPro" id="IPR036397">
    <property type="entry name" value="RNaseH_sf"/>
</dbReference>
<protein>
    <submittedName>
        <fullName evidence="3">IS3 family transposase</fullName>
    </submittedName>
</protein>
<dbReference type="InterPro" id="IPR012337">
    <property type="entry name" value="RNaseH-like_sf"/>
</dbReference>
<accession>A0ABR9GV48</accession>
<evidence type="ECO:0000259" key="2">
    <source>
        <dbReference type="PROSITE" id="PS50994"/>
    </source>
</evidence>
<dbReference type="InterPro" id="IPR025948">
    <property type="entry name" value="HTH-like_dom"/>
</dbReference>
<evidence type="ECO:0000256" key="1">
    <source>
        <dbReference type="SAM" id="Phobius"/>
    </source>
</evidence>
<gene>
    <name evidence="3" type="ORF">IHE39_24985</name>
</gene>
<dbReference type="Pfam" id="PF13333">
    <property type="entry name" value="rve_2"/>
    <property type="match status" value="1"/>
</dbReference>
<keyword evidence="1" id="KW-0812">Transmembrane</keyword>
<dbReference type="PANTHER" id="PTHR46889">
    <property type="entry name" value="TRANSPOSASE INSF FOR INSERTION SEQUENCE IS3B-RELATED"/>
    <property type="match status" value="1"/>
</dbReference>
<dbReference type="InterPro" id="IPR001584">
    <property type="entry name" value="Integrase_cat-core"/>
</dbReference>
<dbReference type="SUPFAM" id="SSF53098">
    <property type="entry name" value="Ribonuclease H-like"/>
    <property type="match status" value="1"/>
</dbReference>
<proteinExistence type="predicted"/>
<keyword evidence="4" id="KW-1185">Reference proteome</keyword>
<name>A0ABR9GV48_9HYPH</name>
<dbReference type="InterPro" id="IPR048020">
    <property type="entry name" value="Transpos_IS3"/>
</dbReference>
<keyword evidence="1" id="KW-1133">Transmembrane helix</keyword>
<comment type="caution">
    <text evidence="3">The sequence shown here is derived from an EMBL/GenBank/DDBJ whole genome shotgun (WGS) entry which is preliminary data.</text>
</comment>
<evidence type="ECO:0000313" key="3">
    <source>
        <dbReference type="EMBL" id="MBE1207549.1"/>
    </source>
</evidence>
<sequence>MSKGGSTLRTTAEKCTHVRRRRPRGLSVSEGCRLMGIARSTYYDKPKRAVDDTALVEAMHALKDEFEVYGWRRMQAALGQQGWVVNHKKLKRLMREQGLNARRRRRYVTTTDSDHDQPIFPDRTKDMIVDGPDQLWVADITYVAVAVGFVYVAVIMDAWSRRIIGYAMSRRIDARLTLAALDAAIALRQPPPGCVHHGDRGSQYAAEKYRDRLREARLVGSMGRRGNPYDNAMMESLMKTLKVEGVYPLDFETAEEVAEQLPAFIEKYNARRLHSSLGYLSPEQYEKQHARPPVKNAA</sequence>
<dbReference type="Pfam" id="PF00665">
    <property type="entry name" value="rve"/>
    <property type="match status" value="1"/>
</dbReference>
<dbReference type="PROSITE" id="PS50994">
    <property type="entry name" value="INTEGRASE"/>
    <property type="match status" value="1"/>
</dbReference>